<feature type="compositionally biased region" description="Basic and acidic residues" evidence="1">
    <location>
        <begin position="126"/>
        <end position="157"/>
    </location>
</feature>
<reference evidence="2" key="2">
    <citation type="journal article" date="2022" name="Hortic Res">
        <title>The genome of Dioscorea zingiberensis sheds light on the biosynthesis, origin and evolution of the medicinally important diosgenin saponins.</title>
        <authorList>
            <person name="Li Y."/>
            <person name="Tan C."/>
            <person name="Li Z."/>
            <person name="Guo J."/>
            <person name="Li S."/>
            <person name="Chen X."/>
            <person name="Wang C."/>
            <person name="Dai X."/>
            <person name="Yang H."/>
            <person name="Song W."/>
            <person name="Hou L."/>
            <person name="Xu J."/>
            <person name="Tong Z."/>
            <person name="Xu A."/>
            <person name="Yuan X."/>
            <person name="Wang W."/>
            <person name="Yang Q."/>
            <person name="Chen L."/>
            <person name="Sun Z."/>
            <person name="Wang K."/>
            <person name="Pan B."/>
            <person name="Chen J."/>
            <person name="Bao Y."/>
            <person name="Liu F."/>
            <person name="Qi X."/>
            <person name="Gang D.R."/>
            <person name="Wen J."/>
            <person name="Li J."/>
        </authorList>
    </citation>
    <scope>NUCLEOTIDE SEQUENCE</scope>
    <source>
        <strain evidence="2">Dzin_1.0</strain>
    </source>
</reference>
<feature type="region of interest" description="Disordered" evidence="1">
    <location>
        <begin position="123"/>
        <end position="212"/>
    </location>
</feature>
<evidence type="ECO:0000313" key="2">
    <source>
        <dbReference type="EMBL" id="KAJ0963173.1"/>
    </source>
</evidence>
<sequence length="563" mass="62235">MESPAITVVFTPWTTDLYGPAKAEGALRWVIVKELPMFGWDLDSVSRMLKPVGDLVLLGSRGTEATEDFRAFLRIRKPRLLPCALHCSIATLQHTYYVELEAMEPALPWDTRRKIEQRNEATMNVKDAHHQAEPPTNKTDKGKPEQDHWNEELRPPEQDQTTETPTGAREEKAEGMAEGTGCPTQDVTGTGLEDPTETRLLPADSTTTDLQADDADEVDFADVIRSLTITWREPPLQHPNSGSARIPDNLDPLSTPSPIVRDLIAPNKTIVESGAHQITTPAREKGQSHVPGLKAQGTTSNQAGPTMNEKANAMGPIDTITPSITNPDIHDLSNEMQMIQPAEETGPMVPMGPTESHVMDLEINESNQMTSLYPTSLSNPLHNFIKTMVKNIETDLKKASLQLIGNTWNLINDEAWPQPSKEVTQRINSVESLLTKDKSKETGKGTIDNPPKAPQGDQAPMPKKRGRPRKDNITKAPLVTTPDNIQTKAKKTYTKRSKRKGHPVPEADQQNLISVPITLLDWPDEEILSKAQKVGVNLNHSEGNAKRALRHMRNAEAEQITGV</sequence>
<dbReference type="Proteomes" id="UP001085076">
    <property type="component" value="Miscellaneous, Linkage group lg09"/>
</dbReference>
<proteinExistence type="predicted"/>
<reference evidence="2" key="1">
    <citation type="submission" date="2021-03" db="EMBL/GenBank/DDBJ databases">
        <authorList>
            <person name="Li Z."/>
            <person name="Yang C."/>
        </authorList>
    </citation>
    <scope>NUCLEOTIDE SEQUENCE</scope>
    <source>
        <strain evidence="2">Dzin_1.0</strain>
        <tissue evidence="2">Leaf</tissue>
    </source>
</reference>
<dbReference type="EMBL" id="JAGGNH010000009">
    <property type="protein sequence ID" value="KAJ0963173.1"/>
    <property type="molecule type" value="Genomic_DNA"/>
</dbReference>
<name>A0A9D5BYR4_9LILI</name>
<feature type="region of interest" description="Disordered" evidence="1">
    <location>
        <begin position="431"/>
        <end position="509"/>
    </location>
</feature>
<accession>A0A9D5BYR4</accession>
<gene>
    <name evidence="2" type="ORF">J5N97_028295</name>
</gene>
<feature type="compositionally biased region" description="Basic and acidic residues" evidence="1">
    <location>
        <begin position="434"/>
        <end position="443"/>
    </location>
</feature>
<feature type="compositionally biased region" description="Basic residues" evidence="1">
    <location>
        <begin position="488"/>
        <end position="502"/>
    </location>
</feature>
<dbReference type="AlphaFoldDB" id="A0A9D5BYR4"/>
<evidence type="ECO:0000256" key="1">
    <source>
        <dbReference type="SAM" id="MobiDB-lite"/>
    </source>
</evidence>
<organism evidence="2 3">
    <name type="scientific">Dioscorea zingiberensis</name>
    <dbReference type="NCBI Taxonomy" id="325984"/>
    <lineage>
        <taxon>Eukaryota</taxon>
        <taxon>Viridiplantae</taxon>
        <taxon>Streptophyta</taxon>
        <taxon>Embryophyta</taxon>
        <taxon>Tracheophyta</taxon>
        <taxon>Spermatophyta</taxon>
        <taxon>Magnoliopsida</taxon>
        <taxon>Liliopsida</taxon>
        <taxon>Dioscoreales</taxon>
        <taxon>Dioscoreaceae</taxon>
        <taxon>Dioscorea</taxon>
    </lineage>
</organism>
<feature type="compositionally biased region" description="Polar residues" evidence="1">
    <location>
        <begin position="296"/>
        <end position="305"/>
    </location>
</feature>
<feature type="region of interest" description="Disordered" evidence="1">
    <location>
        <begin position="276"/>
        <end position="306"/>
    </location>
</feature>
<keyword evidence="3" id="KW-1185">Reference proteome</keyword>
<comment type="caution">
    <text evidence="2">The sequence shown here is derived from an EMBL/GenBank/DDBJ whole genome shotgun (WGS) entry which is preliminary data.</text>
</comment>
<evidence type="ECO:0000313" key="3">
    <source>
        <dbReference type="Proteomes" id="UP001085076"/>
    </source>
</evidence>
<protein>
    <submittedName>
        <fullName evidence="2">Uncharacterized protein</fullName>
    </submittedName>
</protein>